<evidence type="ECO:0000256" key="3">
    <source>
        <dbReference type="ARBA" id="ARBA00007919"/>
    </source>
</evidence>
<evidence type="ECO:0000256" key="11">
    <source>
        <dbReference type="ARBA" id="ARBA00022989"/>
    </source>
</evidence>
<dbReference type="Proteomes" id="UP001183586">
    <property type="component" value="Unassembled WGS sequence"/>
</dbReference>
<feature type="transmembrane region" description="Helical" evidence="16">
    <location>
        <begin position="182"/>
        <end position="203"/>
    </location>
</feature>
<keyword evidence="12 15" id="KW-0520">NAD</keyword>
<name>A0ABU2P5D2_9ACTN</name>
<feature type="transmembrane region" description="Helical" evidence="16">
    <location>
        <begin position="210"/>
        <end position="228"/>
    </location>
</feature>
<feature type="transmembrane region" description="Helical" evidence="16">
    <location>
        <begin position="234"/>
        <end position="252"/>
    </location>
</feature>
<dbReference type="InterPro" id="IPR012136">
    <property type="entry name" value="NADH_DH_b"/>
</dbReference>
<evidence type="ECO:0000256" key="8">
    <source>
        <dbReference type="ARBA" id="ARBA00022692"/>
    </source>
</evidence>
<feature type="transmembrane region" description="Helical" evidence="16">
    <location>
        <begin position="57"/>
        <end position="75"/>
    </location>
</feature>
<feature type="transmembrane region" description="Helical" evidence="16">
    <location>
        <begin position="6"/>
        <end position="24"/>
    </location>
</feature>
<sequence>MRDLVIPLLYLLSGTLFIVGLRGLTHPRSARRGLLLAVIGMAAAVVGTLLHEEIVDFRWILPAVVAGSLIGGAMAKYMPMTAMPERIALSHAFGALAAALVGTAEYYDRAESLSTFVATALMCEVLLGCVTFTGSLMAFGKLKGILPQRPTVFAGQQTVNLVLFTAAVLVALWLVASPQTDARFPALLALSVLFGMLLVVPIGGADMPTVISLLNSYAGLSGAAMGLVLDNKALIVAGALDGASGFLLSVMMSRAMNRSFRNVLFGAFGQAPVSGPAAGREAQDRPVRSAGPDEAAMTLETARDVIIVPGYGLAVAQAQHRIKEVAELLEERGARVRYAIHPVAGRMPGHMNVLLAVADVPYDRILDMDEINSDFAQADVALVVGANDVTNPAARTREDSPIYGMPVLNVAAARTVMVVKRGMSAGFAGVENELYHLDKTLMLFGDAKDVAAGLVRELEGVRTQRV</sequence>
<evidence type="ECO:0000256" key="15">
    <source>
        <dbReference type="PIRNR" id="PIRNR000204"/>
    </source>
</evidence>
<keyword evidence="13 15" id="KW-0472">Membrane</keyword>
<organism evidence="18 19">
    <name type="scientific">Streptomyces dubilierae</name>
    <dbReference type="NCBI Taxonomy" id="3075533"/>
    <lineage>
        <taxon>Bacteria</taxon>
        <taxon>Bacillati</taxon>
        <taxon>Actinomycetota</taxon>
        <taxon>Actinomycetes</taxon>
        <taxon>Kitasatosporales</taxon>
        <taxon>Streptomycetaceae</taxon>
        <taxon>Streptomyces</taxon>
    </lineage>
</organism>
<comment type="subcellular location">
    <subcellularLocation>
        <location evidence="2">Cell inner membrane</location>
        <topology evidence="2">Multi-pass membrane protein</topology>
    </subcellularLocation>
</comment>
<accession>A0ABU2P5D2</accession>
<dbReference type="Pfam" id="PF02233">
    <property type="entry name" value="PNTB"/>
    <property type="match status" value="1"/>
</dbReference>
<keyword evidence="11 16" id="KW-1133">Transmembrane helix</keyword>
<evidence type="ECO:0000256" key="12">
    <source>
        <dbReference type="ARBA" id="ARBA00023027"/>
    </source>
</evidence>
<gene>
    <name evidence="18" type="ORF">RM641_00965</name>
</gene>
<evidence type="ECO:0000256" key="6">
    <source>
        <dbReference type="ARBA" id="ARBA00022475"/>
    </source>
</evidence>
<keyword evidence="6 15" id="KW-1003">Cell membrane</keyword>
<dbReference type="SUPFAM" id="SSF52467">
    <property type="entry name" value="DHS-like NAD/FAD-binding domain"/>
    <property type="match status" value="1"/>
</dbReference>
<evidence type="ECO:0000256" key="13">
    <source>
        <dbReference type="ARBA" id="ARBA00023136"/>
    </source>
</evidence>
<dbReference type="EC" id="7.1.1.1" evidence="4 15"/>
<evidence type="ECO:0000313" key="18">
    <source>
        <dbReference type="EMBL" id="MDT0385995.1"/>
    </source>
</evidence>
<dbReference type="Gene3D" id="3.40.50.1220">
    <property type="entry name" value="TPP-binding domain"/>
    <property type="match status" value="1"/>
</dbReference>
<comment type="catalytic activity">
    <reaction evidence="14 15">
        <text>NAD(+) + NADPH + H(+)(in) = NADH + NADP(+) + H(+)(out)</text>
        <dbReference type="Rhea" id="RHEA:47992"/>
        <dbReference type="ChEBI" id="CHEBI:15378"/>
        <dbReference type="ChEBI" id="CHEBI:57540"/>
        <dbReference type="ChEBI" id="CHEBI:57783"/>
        <dbReference type="ChEBI" id="CHEBI:57945"/>
        <dbReference type="ChEBI" id="CHEBI:58349"/>
        <dbReference type="EC" id="7.1.1.1"/>
    </reaction>
</comment>
<evidence type="ECO:0000256" key="2">
    <source>
        <dbReference type="ARBA" id="ARBA00004429"/>
    </source>
</evidence>
<keyword evidence="9 15" id="KW-0521">NADP</keyword>
<evidence type="ECO:0000256" key="10">
    <source>
        <dbReference type="ARBA" id="ARBA00022967"/>
    </source>
</evidence>
<protein>
    <recommendedName>
        <fullName evidence="5 15">NAD(P) transhydrogenase subunit beta</fullName>
        <ecNumber evidence="4 15">7.1.1.1</ecNumber>
    </recommendedName>
    <alternativeName>
        <fullName evidence="15">Nicotinamide nucleotide transhydrogenase subunit beta</fullName>
    </alternativeName>
</protein>
<dbReference type="EMBL" id="JAVREU010000001">
    <property type="protein sequence ID" value="MDT0385995.1"/>
    <property type="molecule type" value="Genomic_DNA"/>
</dbReference>
<dbReference type="RefSeq" id="WP_311678168.1">
    <property type="nucleotide sequence ID" value="NZ_JAVREU010000001.1"/>
</dbReference>
<comment type="function">
    <text evidence="1 15">The transhydrogenation between NADH and NADP is coupled to respiration and ATP hydrolysis and functions as a proton pump across the membrane.</text>
</comment>
<keyword evidence="10 15" id="KW-1278">Translocase</keyword>
<reference evidence="19" key="1">
    <citation type="submission" date="2023-07" db="EMBL/GenBank/DDBJ databases">
        <title>30 novel species of actinomycetes from the DSMZ collection.</title>
        <authorList>
            <person name="Nouioui I."/>
        </authorList>
    </citation>
    <scope>NUCLEOTIDE SEQUENCE [LARGE SCALE GENOMIC DNA]</scope>
    <source>
        <strain evidence="19">DSM 41921</strain>
    </source>
</reference>
<feature type="transmembrane region" description="Helical" evidence="16">
    <location>
        <begin position="113"/>
        <end position="139"/>
    </location>
</feature>
<evidence type="ECO:0000256" key="14">
    <source>
        <dbReference type="ARBA" id="ARBA00048202"/>
    </source>
</evidence>
<keyword evidence="19" id="KW-1185">Reference proteome</keyword>
<evidence type="ECO:0000256" key="1">
    <source>
        <dbReference type="ARBA" id="ARBA00003943"/>
    </source>
</evidence>
<evidence type="ECO:0000256" key="7">
    <source>
        <dbReference type="ARBA" id="ARBA00022519"/>
    </source>
</evidence>
<evidence type="ECO:0000256" key="4">
    <source>
        <dbReference type="ARBA" id="ARBA00012943"/>
    </source>
</evidence>
<proteinExistence type="inferred from homology"/>
<evidence type="ECO:0000259" key="17">
    <source>
        <dbReference type="Pfam" id="PF02233"/>
    </source>
</evidence>
<dbReference type="PANTHER" id="PTHR44758:SF1">
    <property type="entry name" value="NAD(P) TRANSHYDROGENASE SUBUNIT BETA"/>
    <property type="match status" value="1"/>
</dbReference>
<comment type="caution">
    <text evidence="18">The sequence shown here is derived from an EMBL/GenBank/DDBJ whole genome shotgun (WGS) entry which is preliminary data.</text>
</comment>
<dbReference type="InterPro" id="IPR029035">
    <property type="entry name" value="DHS-like_NAD/FAD-binding_dom"/>
</dbReference>
<evidence type="ECO:0000256" key="5">
    <source>
        <dbReference type="ARBA" id="ARBA00014581"/>
    </source>
</evidence>
<evidence type="ECO:0000256" key="9">
    <source>
        <dbReference type="ARBA" id="ARBA00022857"/>
    </source>
</evidence>
<feature type="transmembrane region" description="Helical" evidence="16">
    <location>
        <begin position="33"/>
        <end position="51"/>
    </location>
</feature>
<dbReference type="PIRSF" id="PIRSF000204">
    <property type="entry name" value="PNTB"/>
    <property type="match status" value="1"/>
</dbReference>
<dbReference type="PANTHER" id="PTHR44758">
    <property type="entry name" value="NAD(P) TRANSHYDROGENASE SUBUNIT BETA"/>
    <property type="match status" value="1"/>
</dbReference>
<dbReference type="InterPro" id="IPR034300">
    <property type="entry name" value="PNTB-like"/>
</dbReference>
<feature type="transmembrane region" description="Helical" evidence="16">
    <location>
        <begin position="159"/>
        <end position="176"/>
    </location>
</feature>
<feature type="transmembrane region" description="Helical" evidence="16">
    <location>
        <begin position="87"/>
        <end position="107"/>
    </location>
</feature>
<keyword evidence="7 15" id="KW-0997">Cell inner membrane</keyword>
<comment type="similarity">
    <text evidence="3 15">Belongs to the PNT beta subunit family.</text>
</comment>
<keyword evidence="8 16" id="KW-0812">Transmembrane</keyword>
<evidence type="ECO:0000313" key="19">
    <source>
        <dbReference type="Proteomes" id="UP001183586"/>
    </source>
</evidence>
<evidence type="ECO:0000256" key="16">
    <source>
        <dbReference type="SAM" id="Phobius"/>
    </source>
</evidence>
<feature type="domain" description="NADP transhydrogenase beta-like" evidence="17">
    <location>
        <begin position="8"/>
        <end position="456"/>
    </location>
</feature>